<accession>A0A5N6RRU8</accession>
<dbReference type="FunFam" id="1.10.1520.10:FF:000013">
    <property type="entry name" value="Endoribonuclease Dicer homolog 2"/>
    <property type="match status" value="1"/>
</dbReference>
<dbReference type="InterPro" id="IPR003100">
    <property type="entry name" value="PAZ_dom"/>
</dbReference>
<dbReference type="Gene3D" id="3.30.160.20">
    <property type="match status" value="1"/>
</dbReference>
<dbReference type="GO" id="GO:0030422">
    <property type="term" value="P:siRNA processing"/>
    <property type="evidence" value="ECO:0007669"/>
    <property type="project" value="TreeGrafter"/>
</dbReference>
<dbReference type="Gene3D" id="2.170.260.10">
    <property type="entry name" value="paz domain"/>
    <property type="match status" value="1"/>
</dbReference>
<gene>
    <name evidence="25" type="ORF">FH972_019273</name>
</gene>
<dbReference type="OrthoDB" id="6513042at2759"/>
<dbReference type="Proteomes" id="UP000327013">
    <property type="component" value="Chromosome 8"/>
</dbReference>
<keyword evidence="12" id="KW-0460">Magnesium</keyword>
<dbReference type="GO" id="GO:0005524">
    <property type="term" value="F:ATP binding"/>
    <property type="evidence" value="ECO:0007669"/>
    <property type="project" value="UniProtKB-KW"/>
</dbReference>
<dbReference type="PROSITE" id="PS51192">
    <property type="entry name" value="HELICASE_ATP_BIND_1"/>
    <property type="match status" value="1"/>
</dbReference>
<feature type="domain" description="Helicase C-terminal" evidence="23">
    <location>
        <begin position="257"/>
        <end position="421"/>
    </location>
</feature>
<evidence type="ECO:0000256" key="4">
    <source>
        <dbReference type="ARBA" id="ARBA00022722"/>
    </source>
</evidence>
<keyword evidence="14" id="KW-0943">RNA-mediated gene silencing</keyword>
<feature type="domain" description="DRBM" evidence="19">
    <location>
        <begin position="1208"/>
        <end position="1275"/>
    </location>
</feature>
<evidence type="ECO:0000259" key="22">
    <source>
        <dbReference type="PROSITE" id="PS51192"/>
    </source>
</evidence>
<dbReference type="InterPro" id="IPR005034">
    <property type="entry name" value="Dicer_dimerisation"/>
</dbReference>
<evidence type="ECO:0000256" key="16">
    <source>
        <dbReference type="ARBA" id="ARBA00023242"/>
    </source>
</evidence>
<evidence type="ECO:0000256" key="1">
    <source>
        <dbReference type="ARBA" id="ARBA00001936"/>
    </source>
</evidence>
<dbReference type="Pfam" id="PF02170">
    <property type="entry name" value="PAZ"/>
    <property type="match status" value="1"/>
</dbReference>
<dbReference type="Gene3D" id="3.40.50.300">
    <property type="entry name" value="P-loop containing nucleotide triphosphate hydrolases"/>
    <property type="match status" value="2"/>
</dbReference>
<dbReference type="Gene3D" id="3.30.160.380">
    <property type="entry name" value="Dicer dimerisation domain"/>
    <property type="match status" value="1"/>
</dbReference>
<dbReference type="GO" id="GO:0046872">
    <property type="term" value="F:metal ion binding"/>
    <property type="evidence" value="ECO:0007669"/>
    <property type="project" value="UniProtKB-KW"/>
</dbReference>
<dbReference type="CDD" id="cd18802">
    <property type="entry name" value="SF2_C_dicer"/>
    <property type="match status" value="1"/>
</dbReference>
<evidence type="ECO:0000256" key="14">
    <source>
        <dbReference type="ARBA" id="ARBA00023158"/>
    </source>
</evidence>
<evidence type="ECO:0000256" key="18">
    <source>
        <dbReference type="PROSITE-ProRule" id="PRU00657"/>
    </source>
</evidence>
<dbReference type="InterPro" id="IPR001650">
    <property type="entry name" value="Helicase_C-like"/>
</dbReference>
<dbReference type="Pfam" id="PF00636">
    <property type="entry name" value="Ribonuclease_3"/>
    <property type="match status" value="2"/>
</dbReference>
<evidence type="ECO:0000259" key="23">
    <source>
        <dbReference type="PROSITE" id="PS51194"/>
    </source>
</evidence>
<name>A0A5N6RRU8_9ROSI</name>
<dbReference type="GO" id="GO:0005737">
    <property type="term" value="C:cytoplasm"/>
    <property type="evidence" value="ECO:0007669"/>
    <property type="project" value="TreeGrafter"/>
</dbReference>
<comment type="cofactor">
    <cofactor evidence="2">
        <name>Mg(2+)</name>
        <dbReference type="ChEBI" id="CHEBI:18420"/>
    </cofactor>
</comment>
<dbReference type="AlphaFoldDB" id="A0A5N6RRU8"/>
<feature type="domain" description="Dicer dsRNA-binding fold" evidence="24">
    <location>
        <begin position="442"/>
        <end position="526"/>
    </location>
</feature>
<keyword evidence="9" id="KW-0378">Hydrolase</keyword>
<dbReference type="Pfam" id="PF03368">
    <property type="entry name" value="Dicer_dimer"/>
    <property type="match status" value="1"/>
</dbReference>
<evidence type="ECO:0000256" key="11">
    <source>
        <dbReference type="ARBA" id="ARBA00022840"/>
    </source>
</evidence>
<dbReference type="PANTHER" id="PTHR14950:SF70">
    <property type="entry name" value="ENDORIBONUCLEASE DICER HOMOLOG 2"/>
    <property type="match status" value="1"/>
</dbReference>
<evidence type="ECO:0000256" key="9">
    <source>
        <dbReference type="ARBA" id="ARBA00022801"/>
    </source>
</evidence>
<evidence type="ECO:0000256" key="7">
    <source>
        <dbReference type="ARBA" id="ARBA00022741"/>
    </source>
</evidence>
<dbReference type="EMBL" id="CM017328">
    <property type="protein sequence ID" value="KAE8124379.1"/>
    <property type="molecule type" value="Genomic_DNA"/>
</dbReference>
<dbReference type="PANTHER" id="PTHR14950">
    <property type="entry name" value="DICER-RELATED"/>
    <property type="match status" value="1"/>
</dbReference>
<dbReference type="SUPFAM" id="SSF52540">
    <property type="entry name" value="P-loop containing nucleoside triphosphate hydrolases"/>
    <property type="match status" value="1"/>
</dbReference>
<dbReference type="FunFam" id="3.40.50.300:FF:000420">
    <property type="entry name" value="Endoribonuclease dicer-like 1"/>
    <property type="match status" value="1"/>
</dbReference>
<evidence type="ECO:0000256" key="5">
    <source>
        <dbReference type="ARBA" id="ARBA00022723"/>
    </source>
</evidence>
<feature type="domain" description="PAZ" evidence="21">
    <location>
        <begin position="694"/>
        <end position="816"/>
    </location>
</feature>
<keyword evidence="7" id="KW-0547">Nucleotide-binding</keyword>
<dbReference type="SMART" id="SM00490">
    <property type="entry name" value="HELICc"/>
    <property type="match status" value="1"/>
</dbReference>
<dbReference type="SUPFAM" id="SSF101690">
    <property type="entry name" value="PAZ domain"/>
    <property type="match status" value="1"/>
</dbReference>
<dbReference type="GO" id="GO:0005634">
    <property type="term" value="C:nucleus"/>
    <property type="evidence" value="ECO:0007669"/>
    <property type="project" value="UniProtKB-SubCell"/>
</dbReference>
<dbReference type="InterPro" id="IPR036389">
    <property type="entry name" value="RNase_III_sf"/>
</dbReference>
<dbReference type="PROSITE" id="PS51327">
    <property type="entry name" value="DICER_DSRBF"/>
    <property type="match status" value="1"/>
</dbReference>
<evidence type="ECO:0000259" key="21">
    <source>
        <dbReference type="PROSITE" id="PS50821"/>
    </source>
</evidence>
<evidence type="ECO:0000256" key="12">
    <source>
        <dbReference type="ARBA" id="ARBA00022842"/>
    </source>
</evidence>
<dbReference type="PROSITE" id="PS00517">
    <property type="entry name" value="RNASE_3_1"/>
    <property type="match status" value="1"/>
</dbReference>
<dbReference type="InterPro" id="IPR000999">
    <property type="entry name" value="RNase_III_dom"/>
</dbReference>
<evidence type="ECO:0000259" key="20">
    <source>
        <dbReference type="PROSITE" id="PS50142"/>
    </source>
</evidence>
<dbReference type="FunFam" id="3.30.160.380:FF:000001">
    <property type="entry name" value="Endoribonuclease dicer-like 1"/>
    <property type="match status" value="1"/>
</dbReference>
<dbReference type="Gene3D" id="1.10.1520.10">
    <property type="entry name" value="Ribonuclease III domain"/>
    <property type="match status" value="2"/>
</dbReference>
<dbReference type="SMART" id="SM00949">
    <property type="entry name" value="PAZ"/>
    <property type="match status" value="1"/>
</dbReference>
<reference evidence="25 26" key="1">
    <citation type="submission" date="2019-06" db="EMBL/GenBank/DDBJ databases">
        <title>A chromosomal-level reference genome of Carpinus fangiana (Coryloideae, Betulaceae).</title>
        <authorList>
            <person name="Yang X."/>
            <person name="Wang Z."/>
            <person name="Zhang L."/>
            <person name="Hao G."/>
            <person name="Liu J."/>
            <person name="Yang Y."/>
        </authorList>
    </citation>
    <scope>NUCLEOTIDE SEQUENCE [LARGE SCALE GENOMIC DNA]</scope>
    <source>
        <strain evidence="25">Cfa_2016G</strain>
        <tissue evidence="25">Leaf</tissue>
    </source>
</reference>
<dbReference type="InterPro" id="IPR036085">
    <property type="entry name" value="PAZ_dom_sf"/>
</dbReference>
<evidence type="ECO:0000256" key="6">
    <source>
        <dbReference type="ARBA" id="ARBA00022737"/>
    </source>
</evidence>
<keyword evidence="8" id="KW-0255">Endonuclease</keyword>
<comment type="similarity">
    <text evidence="17 18">Belongs to the helicase family. Dicer subfamily.</text>
</comment>
<dbReference type="InterPro" id="IPR014001">
    <property type="entry name" value="Helicase_ATP-bd"/>
</dbReference>
<evidence type="ECO:0000256" key="10">
    <source>
        <dbReference type="ARBA" id="ARBA00022806"/>
    </source>
</evidence>
<dbReference type="SMART" id="SM00535">
    <property type="entry name" value="RIBOc"/>
    <property type="match status" value="2"/>
</dbReference>
<dbReference type="GO" id="GO:0004386">
    <property type="term" value="F:helicase activity"/>
    <property type="evidence" value="ECO:0007669"/>
    <property type="project" value="UniProtKB-KW"/>
</dbReference>
<keyword evidence="6" id="KW-0677">Repeat</keyword>
<feature type="domain" description="RNase III" evidence="20">
    <location>
        <begin position="867"/>
        <end position="999"/>
    </location>
</feature>
<comment type="subcellular location">
    <subcellularLocation>
        <location evidence="3">Nucleus</location>
    </subcellularLocation>
</comment>
<keyword evidence="4" id="KW-0540">Nuclease</keyword>
<keyword evidence="26" id="KW-1185">Reference proteome</keyword>
<organism evidence="25 26">
    <name type="scientific">Carpinus fangiana</name>
    <dbReference type="NCBI Taxonomy" id="176857"/>
    <lineage>
        <taxon>Eukaryota</taxon>
        <taxon>Viridiplantae</taxon>
        <taxon>Streptophyta</taxon>
        <taxon>Embryophyta</taxon>
        <taxon>Tracheophyta</taxon>
        <taxon>Spermatophyta</taxon>
        <taxon>Magnoliopsida</taxon>
        <taxon>eudicotyledons</taxon>
        <taxon>Gunneridae</taxon>
        <taxon>Pentapetalae</taxon>
        <taxon>rosids</taxon>
        <taxon>fabids</taxon>
        <taxon>Fagales</taxon>
        <taxon>Betulaceae</taxon>
        <taxon>Carpinus</taxon>
    </lineage>
</organism>
<dbReference type="CDD" id="cd00593">
    <property type="entry name" value="RIBOc"/>
    <property type="match status" value="2"/>
</dbReference>
<dbReference type="InterPro" id="IPR038248">
    <property type="entry name" value="Dicer_dimer_sf"/>
</dbReference>
<dbReference type="PROSITE" id="PS50821">
    <property type="entry name" value="PAZ"/>
    <property type="match status" value="1"/>
</dbReference>
<protein>
    <submittedName>
        <fullName evidence="25">Uncharacterized protein</fullName>
    </submittedName>
</protein>
<evidence type="ECO:0000259" key="19">
    <source>
        <dbReference type="PROSITE" id="PS50137"/>
    </source>
</evidence>
<feature type="domain" description="RNase III" evidence="20">
    <location>
        <begin position="1035"/>
        <end position="1182"/>
    </location>
</feature>
<evidence type="ECO:0000256" key="2">
    <source>
        <dbReference type="ARBA" id="ARBA00001946"/>
    </source>
</evidence>
<comment type="cofactor">
    <cofactor evidence="1">
        <name>Mn(2+)</name>
        <dbReference type="ChEBI" id="CHEBI:29035"/>
    </cofactor>
</comment>
<proteinExistence type="inferred from homology"/>
<keyword evidence="15" id="KW-0464">Manganese</keyword>
<keyword evidence="16" id="KW-0539">Nucleus</keyword>
<dbReference type="GO" id="GO:0003723">
    <property type="term" value="F:RNA binding"/>
    <property type="evidence" value="ECO:0007669"/>
    <property type="project" value="UniProtKB-UniRule"/>
</dbReference>
<evidence type="ECO:0000256" key="13">
    <source>
        <dbReference type="ARBA" id="ARBA00022884"/>
    </source>
</evidence>
<keyword evidence="11" id="KW-0067">ATP-binding</keyword>
<evidence type="ECO:0000256" key="15">
    <source>
        <dbReference type="ARBA" id="ARBA00023211"/>
    </source>
</evidence>
<evidence type="ECO:0000313" key="26">
    <source>
        <dbReference type="Proteomes" id="UP000327013"/>
    </source>
</evidence>
<feature type="domain" description="Helicase ATP-binding" evidence="22">
    <location>
        <begin position="1"/>
        <end position="70"/>
    </location>
</feature>
<evidence type="ECO:0000259" key="24">
    <source>
        <dbReference type="PROSITE" id="PS51327"/>
    </source>
</evidence>
<dbReference type="PROSITE" id="PS50137">
    <property type="entry name" value="DS_RBD"/>
    <property type="match status" value="1"/>
</dbReference>
<evidence type="ECO:0000256" key="8">
    <source>
        <dbReference type="ARBA" id="ARBA00022759"/>
    </source>
</evidence>
<dbReference type="SUPFAM" id="SSF54768">
    <property type="entry name" value="dsRNA-binding domain-like"/>
    <property type="match status" value="1"/>
</dbReference>
<evidence type="ECO:0000256" key="17">
    <source>
        <dbReference type="ARBA" id="ARBA00035116"/>
    </source>
</evidence>
<dbReference type="SUPFAM" id="SSF69065">
    <property type="entry name" value="RNase III domain-like"/>
    <property type="match status" value="2"/>
</dbReference>
<sequence>MTPAILLAGLRHSFFKLSMIKVLIIDECHHARGRHPYACIMMEFYHRQLSSARSDLPRIFGMTASPIKTKSGDSEIACWQKIGELETMMNSKVYTCASESELAQFIPFSRPKFKFYSHKEIPCALYERLARDLQSLEEKHELSLKMLGLEDAAADATSKKLKKIFSTLIFCLDELGVWLGLKATQSFSCNETDICNETDLIPWGRMDARSQAIVNNFSLDACHAFATYVPSGPEWSIGDNVEANVDAGLVSSKVACLIESLLEYRDLKDIRCIVFVERVITAVVLHYLLNELLPKYSNWKSKYIAGNNSGLQSQTRKKQNEIVEEFRKGMVNIIVATSILEEGLDVKTCNLVIRFDPSSTVCSFIQSRGRARMQHSDYILMIKREDSATKSRLEKYLAFGDIMRKASLRHASLPCSPLQVDLNDEEFYYVESTGASVTLASSVSLIYFYCSRLPSDCYFKPAPRWDEKTRTLHLPKSCPLQKVVVEGNINSRIVKQTACLEACKKLHEIGALTDNLVPDIVVEEGTGQECGNEHYIDEQPRYFPPELVGCHPKNSKIMYHCYLIELKQNFGYDIPVHDIMLVMRSELDSDIGSMHFDLDVDRGSLAVNFKYVGVIDLSPDLVLLCRRFQTTLLRVLIDHNLNNLKELLDGDCLGDIIEIDYLLLPATGKDQRASIDWECITSLRFSCKKFCEYHLNCSLPKGYARCVQTKDGPQCTCMLRNSLVYTPHNGHVYCITGILGLNGNSPLKLRDGRTVTYKKYYEERHGIKLRFGLESLLNGRHLFQLQNYLQRCRKQKEKESGHTTVELPPELCKIIMSPISITTFYSFSFVPSIMHRLESLLIAVNFKKMHLDHCTQNDVIPTTKVLEAITTKKCQEAFHLESLETLGDSFLKYAATQQLFKTYKNQHEGVLSAKKEKIISNAALCKFGCDRKLPGFIRNESFDPKKWIIPGDRSQSYALSEELLFSTRKVYVRESRKVKSKTVADVVEALIGAFLSSGGETTALIFMDWMGIKVDFQVLPYERHFQVNAEKLLNVRHLESLLNYSFRDSSLLLEALTHGSYMLPEIPRCYQRLEFLGDAVLDYVVTMHFYYKYPGLSPELLTDMRSASTNNDCYARSAVKFELHKHILHASQELHRHIVETVHNFEKISSNSTFGWESETTFPKVLGDVIESLAGAILVDSGYNKEIVFESIRPLLEPLITPETVMPHPVKELNELCQTMHYTMKESIKSRNKGMTLMTIEVEANGLSFKRTASAADKRTAKKIASKEVLKALKEHGKQV</sequence>
<keyword evidence="13 18" id="KW-0694">RNA-binding</keyword>
<evidence type="ECO:0000313" key="25">
    <source>
        <dbReference type="EMBL" id="KAE8124379.1"/>
    </source>
</evidence>
<keyword evidence="10" id="KW-0347">Helicase</keyword>
<evidence type="ECO:0000256" key="3">
    <source>
        <dbReference type="ARBA" id="ARBA00004123"/>
    </source>
</evidence>
<dbReference type="FunFam" id="1.10.1520.10:FF:000004">
    <property type="entry name" value="Endoribonuclease dicer-like 1"/>
    <property type="match status" value="1"/>
</dbReference>
<dbReference type="Pfam" id="PF00271">
    <property type="entry name" value="Helicase_C"/>
    <property type="match status" value="1"/>
</dbReference>
<dbReference type="InterPro" id="IPR027417">
    <property type="entry name" value="P-loop_NTPase"/>
</dbReference>
<dbReference type="PROSITE" id="PS50142">
    <property type="entry name" value="RNASE_3_2"/>
    <property type="match status" value="2"/>
</dbReference>
<dbReference type="PROSITE" id="PS51194">
    <property type="entry name" value="HELICASE_CTER"/>
    <property type="match status" value="1"/>
</dbReference>
<dbReference type="GO" id="GO:0004525">
    <property type="term" value="F:ribonuclease III activity"/>
    <property type="evidence" value="ECO:0007669"/>
    <property type="project" value="InterPro"/>
</dbReference>
<dbReference type="InterPro" id="IPR014720">
    <property type="entry name" value="dsRBD_dom"/>
</dbReference>
<keyword evidence="5" id="KW-0479">Metal-binding</keyword>